<keyword evidence="2" id="KW-0238">DNA-binding</keyword>
<dbReference type="GO" id="GO:0006355">
    <property type="term" value="P:regulation of DNA-templated transcription"/>
    <property type="evidence" value="ECO:0007669"/>
    <property type="project" value="InterPro"/>
</dbReference>
<dbReference type="SMART" id="SM00421">
    <property type="entry name" value="HTH_LUXR"/>
    <property type="match status" value="1"/>
</dbReference>
<dbReference type="GO" id="GO:0003677">
    <property type="term" value="F:DNA binding"/>
    <property type="evidence" value="ECO:0007669"/>
    <property type="project" value="UniProtKB-KW"/>
</dbReference>
<dbReference type="SUPFAM" id="SSF46894">
    <property type="entry name" value="C-terminal effector domain of the bipartite response regulators"/>
    <property type="match status" value="1"/>
</dbReference>
<comment type="caution">
    <text evidence="5">The sequence shown here is derived from an EMBL/GenBank/DDBJ whole genome shotgun (WGS) entry which is preliminary data.</text>
</comment>
<evidence type="ECO:0000256" key="2">
    <source>
        <dbReference type="ARBA" id="ARBA00023125"/>
    </source>
</evidence>
<dbReference type="PANTHER" id="PTHR44688:SF16">
    <property type="entry name" value="DNA-BINDING TRANSCRIPTIONAL ACTIVATOR DEVR_DOSR"/>
    <property type="match status" value="1"/>
</dbReference>
<dbReference type="RefSeq" id="WP_136723711.1">
    <property type="nucleotide sequence ID" value="NZ_SUMC01000009.1"/>
</dbReference>
<dbReference type="OrthoDB" id="483at2"/>
<keyword evidence="3" id="KW-0804">Transcription</keyword>
<dbReference type="Pfam" id="PF00196">
    <property type="entry name" value="GerE"/>
    <property type="match status" value="1"/>
</dbReference>
<dbReference type="PROSITE" id="PS00622">
    <property type="entry name" value="HTH_LUXR_1"/>
    <property type="match status" value="1"/>
</dbReference>
<dbReference type="Gene3D" id="1.10.10.10">
    <property type="entry name" value="Winged helix-like DNA-binding domain superfamily/Winged helix DNA-binding domain"/>
    <property type="match status" value="1"/>
</dbReference>
<reference evidence="5 6" key="1">
    <citation type="submission" date="2019-04" db="EMBL/GenBank/DDBJ databases">
        <title>Streptomyces oryziradicis sp. nov., a novel actinomycete isolated from rhizosphere soil of rice (Oryza sativa L.).</title>
        <authorList>
            <person name="Li C."/>
        </authorList>
    </citation>
    <scope>NUCLEOTIDE SEQUENCE [LARGE SCALE GENOMIC DNA]</scope>
    <source>
        <strain evidence="5 6">NEAU-C40</strain>
    </source>
</reference>
<feature type="domain" description="HTH luxR-type" evidence="4">
    <location>
        <begin position="191"/>
        <end position="256"/>
    </location>
</feature>
<dbReference type="InterPro" id="IPR000792">
    <property type="entry name" value="Tscrpt_reg_LuxR_C"/>
</dbReference>
<dbReference type="InterPro" id="IPR036388">
    <property type="entry name" value="WH-like_DNA-bd_sf"/>
</dbReference>
<name>A0A4U0SPT1_9ACTN</name>
<sequence length="256" mass="28121">MAAPLLLPPQLPFLLPYADIERVLRVVAGGIGSRSLTDFRERLLDGLATHLGYRHTTFFVGRDLPGVFQDATPLLSEHIAALEGPYVEEFHRIDPFATLAPATASGEPGPVMLGALVPHFRPEHERYMERFLFRNRLYDKVVIPLLGCYRTGGVGLLAREAGTFGPRDLAIATMLTGALTGVIDSWEAADEHPWKESLTPAELRVARLVVRGLTNAEIAKRLYVGVNTVKKHITAVQAKAGTRNRVELAARWRAAG</sequence>
<organism evidence="5 6">
    <name type="scientific">Actinacidiphila oryziradicis</name>
    <dbReference type="NCBI Taxonomy" id="2571141"/>
    <lineage>
        <taxon>Bacteria</taxon>
        <taxon>Bacillati</taxon>
        <taxon>Actinomycetota</taxon>
        <taxon>Actinomycetes</taxon>
        <taxon>Kitasatosporales</taxon>
        <taxon>Streptomycetaceae</taxon>
        <taxon>Actinacidiphila</taxon>
    </lineage>
</organism>
<dbReference type="AlphaFoldDB" id="A0A4U0SPT1"/>
<dbReference type="PROSITE" id="PS50043">
    <property type="entry name" value="HTH_LUXR_2"/>
    <property type="match status" value="1"/>
</dbReference>
<dbReference type="CDD" id="cd06170">
    <property type="entry name" value="LuxR_C_like"/>
    <property type="match status" value="1"/>
</dbReference>
<dbReference type="PRINTS" id="PR00038">
    <property type="entry name" value="HTHLUXR"/>
</dbReference>
<accession>A0A4U0SPT1</accession>
<gene>
    <name evidence="5" type="ORF">FCI23_13265</name>
</gene>
<dbReference type="InterPro" id="IPR016032">
    <property type="entry name" value="Sig_transdc_resp-reg_C-effctor"/>
</dbReference>
<keyword evidence="6" id="KW-1185">Reference proteome</keyword>
<dbReference type="EMBL" id="SUMC01000009">
    <property type="protein sequence ID" value="TKA11298.1"/>
    <property type="molecule type" value="Genomic_DNA"/>
</dbReference>
<proteinExistence type="predicted"/>
<dbReference type="PANTHER" id="PTHR44688">
    <property type="entry name" value="DNA-BINDING TRANSCRIPTIONAL ACTIVATOR DEVR_DOSR"/>
    <property type="match status" value="1"/>
</dbReference>
<evidence type="ECO:0000313" key="5">
    <source>
        <dbReference type="EMBL" id="TKA11298.1"/>
    </source>
</evidence>
<evidence type="ECO:0000256" key="1">
    <source>
        <dbReference type="ARBA" id="ARBA00023015"/>
    </source>
</evidence>
<dbReference type="Proteomes" id="UP000305778">
    <property type="component" value="Unassembled WGS sequence"/>
</dbReference>
<evidence type="ECO:0000256" key="3">
    <source>
        <dbReference type="ARBA" id="ARBA00023163"/>
    </source>
</evidence>
<keyword evidence="1" id="KW-0805">Transcription regulation</keyword>
<protein>
    <submittedName>
        <fullName evidence="5">Helix-turn-helix transcriptional regulator</fullName>
    </submittedName>
</protein>
<evidence type="ECO:0000259" key="4">
    <source>
        <dbReference type="PROSITE" id="PS50043"/>
    </source>
</evidence>
<evidence type="ECO:0000313" key="6">
    <source>
        <dbReference type="Proteomes" id="UP000305778"/>
    </source>
</evidence>